<sequence>MSLWMGWDEMLKSIRSLLILYGWIHSAAQRNATPPRRSCSVCGTRMHKPSTSHTQRSIIQRRRQARSSLHSTPYRDVLYYPTPVGLLWNSLYLTVPEAFETVSCPQGHHNVGICKRRPVRDERGESL</sequence>
<reference evidence="1 2" key="1">
    <citation type="submission" date="2016-10" db="EMBL/GenBank/DDBJ databases">
        <title>The genome sequence of Colletotrichum fioriniae PJ7.</title>
        <authorList>
            <person name="Baroncelli R."/>
        </authorList>
    </citation>
    <scope>NUCLEOTIDE SEQUENCE [LARGE SCALE GENOMIC DNA]</scope>
    <source>
        <strain evidence="1 2">Tom-12</strain>
    </source>
</reference>
<dbReference type="EMBL" id="MLFU01000048">
    <property type="protein sequence ID" value="KAK1490937.1"/>
    <property type="molecule type" value="Genomic_DNA"/>
</dbReference>
<comment type="caution">
    <text evidence="1">The sequence shown here is derived from an EMBL/GenBank/DDBJ whole genome shotgun (WGS) entry which is preliminary data.</text>
</comment>
<proteinExistence type="predicted"/>
<dbReference type="RefSeq" id="XP_060378862.1">
    <property type="nucleotide sequence ID" value="XM_060526445.1"/>
</dbReference>
<dbReference type="Proteomes" id="UP001227543">
    <property type="component" value="Unassembled WGS sequence"/>
</dbReference>
<organism evidence="1 2">
    <name type="scientific">Colletotrichum tamarilloi</name>
    <dbReference type="NCBI Taxonomy" id="1209934"/>
    <lineage>
        <taxon>Eukaryota</taxon>
        <taxon>Fungi</taxon>
        <taxon>Dikarya</taxon>
        <taxon>Ascomycota</taxon>
        <taxon>Pezizomycotina</taxon>
        <taxon>Sordariomycetes</taxon>
        <taxon>Hypocreomycetidae</taxon>
        <taxon>Glomerellales</taxon>
        <taxon>Glomerellaceae</taxon>
        <taxon>Colletotrichum</taxon>
        <taxon>Colletotrichum acutatum species complex</taxon>
    </lineage>
</organism>
<evidence type="ECO:0000313" key="2">
    <source>
        <dbReference type="Proteomes" id="UP001227543"/>
    </source>
</evidence>
<accession>A0ABQ9R095</accession>
<protein>
    <recommendedName>
        <fullName evidence="3">Secreted protein</fullName>
    </recommendedName>
</protein>
<keyword evidence="2" id="KW-1185">Reference proteome</keyword>
<name>A0ABQ9R095_9PEZI</name>
<evidence type="ECO:0008006" key="3">
    <source>
        <dbReference type="Google" id="ProtNLM"/>
    </source>
</evidence>
<dbReference type="GeneID" id="85410683"/>
<evidence type="ECO:0000313" key="1">
    <source>
        <dbReference type="EMBL" id="KAK1490937.1"/>
    </source>
</evidence>
<gene>
    <name evidence="1" type="ORF">CTAM01_10430</name>
</gene>